<evidence type="ECO:0000313" key="2">
    <source>
        <dbReference type="Proteomes" id="UP000502699"/>
    </source>
</evidence>
<evidence type="ECO:0000313" key="1">
    <source>
        <dbReference type="EMBL" id="QIK37392.1"/>
    </source>
</evidence>
<proteinExistence type="predicted"/>
<dbReference type="EMBL" id="CP048029">
    <property type="protein sequence ID" value="QIK37392.1"/>
    <property type="molecule type" value="Genomic_DNA"/>
</dbReference>
<name>A0A6G7VBR4_9GAMM</name>
<organism evidence="1 2">
    <name type="scientific">Caldichromatium japonicum</name>
    <dbReference type="NCBI Taxonomy" id="2699430"/>
    <lineage>
        <taxon>Bacteria</taxon>
        <taxon>Pseudomonadati</taxon>
        <taxon>Pseudomonadota</taxon>
        <taxon>Gammaproteobacteria</taxon>
        <taxon>Chromatiales</taxon>
        <taxon>Chromatiaceae</taxon>
        <taxon>Caldichromatium</taxon>
    </lineage>
</organism>
<gene>
    <name evidence="1" type="ORF">GWK36_04670</name>
</gene>
<dbReference type="RefSeq" id="WP_166270159.1">
    <property type="nucleotide sequence ID" value="NZ_CP048029.1"/>
</dbReference>
<keyword evidence="2" id="KW-1185">Reference proteome</keyword>
<accession>A0A6G7VBR4</accession>
<dbReference type="KEGG" id="cjap:GWK36_04670"/>
<dbReference type="AlphaFoldDB" id="A0A6G7VBR4"/>
<protein>
    <submittedName>
        <fullName evidence="1">Uncharacterized protein</fullName>
    </submittedName>
</protein>
<reference evidence="2" key="1">
    <citation type="submission" date="2020-01" db="EMBL/GenBank/DDBJ databases">
        <title>Caldichromatium gen. nov., sp. nov., a thermophilic purple sulfur bacterium member of the family Chromatiaceae isolated from Nakabusa hot spring, Japan.</title>
        <authorList>
            <person name="Saini M.K."/>
            <person name="Hanada S."/>
            <person name="Tank M."/>
        </authorList>
    </citation>
    <scope>NUCLEOTIDE SEQUENCE [LARGE SCALE GENOMIC DNA]</scope>
    <source>
        <strain evidence="2">No.7</strain>
    </source>
</reference>
<sequence>MTHELDQNSEPDWDTPLTLNLTPALLIHALMSTASAVHTGWASCIDASLVLSEQTAMDEQSGNYVRLVEQEFADEEQGEMLWRDWTLEIRIGPVLITGHWQLPANAPPAAWDWHGQEAERAFERACILVGRRVRRVLAVEDPVRDEADTPPVRRH</sequence>
<dbReference type="Proteomes" id="UP000502699">
    <property type="component" value="Chromosome"/>
</dbReference>